<name>A0A1Y2HVJ4_9FUNG</name>
<accession>A0A1Y2HVJ4</accession>
<proteinExistence type="predicted"/>
<dbReference type="Proteomes" id="UP000193411">
    <property type="component" value="Unassembled WGS sequence"/>
</dbReference>
<organism evidence="3 4">
    <name type="scientific">Catenaria anguillulae PL171</name>
    <dbReference type="NCBI Taxonomy" id="765915"/>
    <lineage>
        <taxon>Eukaryota</taxon>
        <taxon>Fungi</taxon>
        <taxon>Fungi incertae sedis</taxon>
        <taxon>Blastocladiomycota</taxon>
        <taxon>Blastocladiomycetes</taxon>
        <taxon>Blastocladiales</taxon>
        <taxon>Catenariaceae</taxon>
        <taxon>Catenaria</taxon>
    </lineage>
</organism>
<evidence type="ECO:0000313" key="2">
    <source>
        <dbReference type="EMBL" id="ORZ30744.1"/>
    </source>
</evidence>
<feature type="compositionally biased region" description="Acidic residues" evidence="1">
    <location>
        <begin position="305"/>
        <end position="315"/>
    </location>
</feature>
<dbReference type="EMBL" id="MCFL01000008">
    <property type="protein sequence ID" value="ORZ38635.1"/>
    <property type="molecule type" value="Genomic_DNA"/>
</dbReference>
<dbReference type="AlphaFoldDB" id="A0A1Y2HVJ4"/>
<reference evidence="3 4" key="1">
    <citation type="submission" date="2016-07" db="EMBL/GenBank/DDBJ databases">
        <title>Pervasive Adenine N6-methylation of Active Genes in Fungi.</title>
        <authorList>
            <consortium name="DOE Joint Genome Institute"/>
            <person name="Mondo S.J."/>
            <person name="Dannebaum R.O."/>
            <person name="Kuo R.C."/>
            <person name="Labutti K."/>
            <person name="Haridas S."/>
            <person name="Kuo A."/>
            <person name="Salamov A."/>
            <person name="Ahrendt S.R."/>
            <person name="Lipzen A."/>
            <person name="Sullivan W."/>
            <person name="Andreopoulos W.B."/>
            <person name="Clum A."/>
            <person name="Lindquist E."/>
            <person name="Daum C."/>
            <person name="Ramamoorthy G.K."/>
            <person name="Gryganskyi A."/>
            <person name="Culley D."/>
            <person name="Magnuson J.K."/>
            <person name="James T.Y."/>
            <person name="O'Malley M.A."/>
            <person name="Stajich J.E."/>
            <person name="Spatafora J.W."/>
            <person name="Visel A."/>
            <person name="Grigoriev I.V."/>
        </authorList>
    </citation>
    <scope>NUCLEOTIDE SEQUENCE [LARGE SCALE GENOMIC DNA]</scope>
    <source>
        <strain evidence="3 4">PL171</strain>
    </source>
</reference>
<evidence type="ECO:0000313" key="3">
    <source>
        <dbReference type="EMBL" id="ORZ38635.1"/>
    </source>
</evidence>
<gene>
    <name evidence="2" type="ORF">BCR44DRAFT_1443936</name>
    <name evidence="3" type="ORF">BCR44DRAFT_36770</name>
</gene>
<sequence>MLDVPVSRRHLMIKNLVRDSFPTVIYNPPSSFSHVPSGNLKHPDLLDVLKRRFRSIRPLLHDLLRGKRPSILAAELARVREQPRITSYQTTTAMSAFFTSIGFRADNSYGMSEAEERFMMLALDKHFPSCTGDDRLFVLHHECMVRLFVLTYMVDANGHVSLDEAYHKDRIAQEWTLTSRYNDPTFHGGLVTYTAIQNVDQEAEWLPMAWRMVGELFWARNLRAEWSTVKWKLPEDPVVVEEEGEEGEEGIDEEYALAAAFAATKPKLKMRRPERPTTDMKELEKRRQRKLAAEAQAKLRREERDESDPDSEYMM</sequence>
<comment type="caution">
    <text evidence="3">The sequence shown here is derived from an EMBL/GenBank/DDBJ whole genome shotgun (WGS) entry which is preliminary data.</text>
</comment>
<feature type="compositionally biased region" description="Basic and acidic residues" evidence="1">
    <location>
        <begin position="271"/>
        <end position="285"/>
    </location>
</feature>
<dbReference type="EMBL" id="MCFL01000075">
    <property type="protein sequence ID" value="ORZ30744.1"/>
    <property type="molecule type" value="Genomic_DNA"/>
</dbReference>
<evidence type="ECO:0000256" key="1">
    <source>
        <dbReference type="SAM" id="MobiDB-lite"/>
    </source>
</evidence>
<evidence type="ECO:0000313" key="4">
    <source>
        <dbReference type="Proteomes" id="UP000193411"/>
    </source>
</evidence>
<protein>
    <submittedName>
        <fullName evidence="3">Uncharacterized protein</fullName>
    </submittedName>
</protein>
<feature type="region of interest" description="Disordered" evidence="1">
    <location>
        <begin position="266"/>
        <end position="315"/>
    </location>
</feature>
<keyword evidence="4" id="KW-1185">Reference proteome</keyword>